<evidence type="ECO:0000313" key="2">
    <source>
        <dbReference type="Proteomes" id="UP000265703"/>
    </source>
</evidence>
<name>A0A397SGH2_9GLOM</name>
<dbReference type="SUPFAM" id="SSF56112">
    <property type="entry name" value="Protein kinase-like (PK-like)"/>
    <property type="match status" value="1"/>
</dbReference>
<dbReference type="OrthoDB" id="2432957at2759"/>
<protein>
    <recommendedName>
        <fullName evidence="3">Protein kinase domain-containing protein</fullName>
    </recommendedName>
</protein>
<dbReference type="AlphaFoldDB" id="A0A397SGH2"/>
<keyword evidence="2" id="KW-1185">Reference proteome</keyword>
<evidence type="ECO:0008006" key="3">
    <source>
        <dbReference type="Google" id="ProtNLM"/>
    </source>
</evidence>
<dbReference type="EMBL" id="QKYT01000432">
    <property type="protein sequence ID" value="RIA85340.1"/>
    <property type="molecule type" value="Genomic_DNA"/>
</dbReference>
<gene>
    <name evidence="1" type="ORF">C1645_830937</name>
</gene>
<evidence type="ECO:0000313" key="1">
    <source>
        <dbReference type="EMBL" id="RIA85340.1"/>
    </source>
</evidence>
<sequence>MDWTSGNEKIDDFIQEMQLTINVYDDKVLEWIPYNQFNDIKEIGKDSSAIVYSAIWIYGPLNYDKDDEVYKRNQYENVSLRCLHNSQNIISEFLFKAKSYPIENYHDIKIYGISQNLDTKDYIMVFNDGYCEKCGELYTNVDKKCIKVIGKGAVYSAIWVDGPLDYNYDKKLFVKSYSINKNNDDILHIYGISQNLSTKNYIIVLKDEYCEKCGEQYTDIVFSDIIFEWIPYNQFENVKEIGEGGFAKIYSAIWTDGPLYYDEIKKVYKRNQNTKIALKCLCNSQNISDEFLNEV</sequence>
<dbReference type="InterPro" id="IPR011009">
    <property type="entry name" value="Kinase-like_dom_sf"/>
</dbReference>
<reference evidence="1 2" key="1">
    <citation type="submission" date="2018-06" db="EMBL/GenBank/DDBJ databases">
        <title>Comparative genomics reveals the genomic features of Rhizophagus irregularis, R. cerebriforme, R. diaphanum and Gigaspora rosea, and their symbiotic lifestyle signature.</title>
        <authorList>
            <person name="Morin E."/>
            <person name="San Clemente H."/>
            <person name="Chen E.C.H."/>
            <person name="De La Providencia I."/>
            <person name="Hainaut M."/>
            <person name="Kuo A."/>
            <person name="Kohler A."/>
            <person name="Murat C."/>
            <person name="Tang N."/>
            <person name="Roy S."/>
            <person name="Loubradou J."/>
            <person name="Henrissat B."/>
            <person name="Grigoriev I.V."/>
            <person name="Corradi N."/>
            <person name="Roux C."/>
            <person name="Martin F.M."/>
        </authorList>
    </citation>
    <scope>NUCLEOTIDE SEQUENCE [LARGE SCALE GENOMIC DNA]</scope>
    <source>
        <strain evidence="1 2">DAOM 227022</strain>
    </source>
</reference>
<proteinExistence type="predicted"/>
<organism evidence="1 2">
    <name type="scientific">Glomus cerebriforme</name>
    <dbReference type="NCBI Taxonomy" id="658196"/>
    <lineage>
        <taxon>Eukaryota</taxon>
        <taxon>Fungi</taxon>
        <taxon>Fungi incertae sedis</taxon>
        <taxon>Mucoromycota</taxon>
        <taxon>Glomeromycotina</taxon>
        <taxon>Glomeromycetes</taxon>
        <taxon>Glomerales</taxon>
        <taxon>Glomeraceae</taxon>
        <taxon>Glomus</taxon>
    </lineage>
</organism>
<dbReference type="Proteomes" id="UP000265703">
    <property type="component" value="Unassembled WGS sequence"/>
</dbReference>
<accession>A0A397SGH2</accession>
<comment type="caution">
    <text evidence="1">The sequence shown here is derived from an EMBL/GenBank/DDBJ whole genome shotgun (WGS) entry which is preliminary data.</text>
</comment>